<organism evidence="5 6">
    <name type="scientific">Mergibacter septicus</name>
    <dbReference type="NCBI Taxonomy" id="221402"/>
    <lineage>
        <taxon>Bacteria</taxon>
        <taxon>Pseudomonadati</taxon>
        <taxon>Pseudomonadota</taxon>
        <taxon>Gammaproteobacteria</taxon>
        <taxon>Pasteurellales</taxon>
        <taxon>Pasteurellaceae</taxon>
        <taxon>Mergibacter</taxon>
    </lineage>
</organism>
<reference evidence="5" key="1">
    <citation type="submission" date="2017-06" db="EMBL/GenBank/DDBJ databases">
        <title>Genome sequencing of pathogenic and non-pathogenic strains within Bisgaard taxon 40.</title>
        <authorList>
            <person name="Ladner J.T."/>
            <person name="Lovett S.P."/>
            <person name="Koroleva G."/>
            <person name="Lorch J.M."/>
        </authorList>
    </citation>
    <scope>NUCLEOTIDE SEQUENCE</scope>
    <source>
        <strain evidence="5">27576-1-I1</strain>
    </source>
</reference>
<evidence type="ECO:0000256" key="1">
    <source>
        <dbReference type="ARBA" id="ARBA00004496"/>
    </source>
</evidence>
<evidence type="ECO:0000313" key="5">
    <source>
        <dbReference type="EMBL" id="QDJ14197.1"/>
    </source>
</evidence>
<comment type="similarity">
    <text evidence="2">Belongs to the DsrE/TusD family.</text>
</comment>
<dbReference type="AlphaFoldDB" id="A0A8E3MBT9"/>
<dbReference type="SUPFAM" id="SSF75169">
    <property type="entry name" value="DsrEFH-like"/>
    <property type="match status" value="1"/>
</dbReference>
<evidence type="ECO:0000256" key="2">
    <source>
        <dbReference type="ARBA" id="ARBA00007067"/>
    </source>
</evidence>
<dbReference type="NCBIfam" id="TIGR03012">
    <property type="entry name" value="sulf_tusD_dsrE"/>
    <property type="match status" value="1"/>
</dbReference>
<dbReference type="RefSeq" id="WP_261919721.1">
    <property type="nucleotide sequence ID" value="NZ_CP022010.1"/>
</dbReference>
<sequence length="126" mass="13828">MRYVLSITQPVYGSQASFLAYQIAQALLAKGHTITQIFFSQAGVTHGNQFVYPANDEFNLVKAWQQLAKRHNIPLSLCIAAAQRRGIVNPETSANHQQNNLADGFVLTGLGEFSQAVLLADRVITL</sequence>
<dbReference type="NCBIfam" id="NF001237">
    <property type="entry name" value="PRK00207.1"/>
    <property type="match status" value="1"/>
</dbReference>
<evidence type="ECO:0000256" key="3">
    <source>
        <dbReference type="ARBA" id="ARBA00022490"/>
    </source>
</evidence>
<dbReference type="PANTHER" id="PTHR34874">
    <property type="entry name" value="PROTEIN YCHN"/>
    <property type="match status" value="1"/>
</dbReference>
<keyword evidence="3" id="KW-0963">Cytoplasm</keyword>
<dbReference type="Gene3D" id="3.40.1260.10">
    <property type="entry name" value="DsrEFH-like"/>
    <property type="match status" value="1"/>
</dbReference>
<proteinExistence type="inferred from homology"/>
<dbReference type="GO" id="GO:1990228">
    <property type="term" value="C:sulfurtransferase complex"/>
    <property type="evidence" value="ECO:0007669"/>
    <property type="project" value="TreeGrafter"/>
</dbReference>
<name>A0A8E3MBT9_9PAST</name>
<dbReference type="FunFam" id="3.40.1260.10:FF:000001">
    <property type="entry name" value="Sulfurtransferase TusD"/>
    <property type="match status" value="1"/>
</dbReference>
<comment type="subcellular location">
    <subcellularLocation>
        <location evidence="1">Cytoplasm</location>
    </subcellularLocation>
</comment>
<dbReference type="GO" id="GO:0016783">
    <property type="term" value="F:sulfurtransferase activity"/>
    <property type="evidence" value="ECO:0007669"/>
    <property type="project" value="InterPro"/>
</dbReference>
<keyword evidence="6" id="KW-1185">Reference proteome</keyword>
<gene>
    <name evidence="5" type="ORF">CEP48_01610</name>
</gene>
<dbReference type="InterPro" id="IPR003787">
    <property type="entry name" value="Sulphur_relay_DsrE/F-like"/>
</dbReference>
<dbReference type="PANTHER" id="PTHR34874:SF3">
    <property type="entry name" value="SULFURTRANSFERASE TUSD"/>
    <property type="match status" value="1"/>
</dbReference>
<dbReference type="GO" id="GO:0097163">
    <property type="term" value="F:sulfur carrier activity"/>
    <property type="evidence" value="ECO:0007669"/>
    <property type="project" value="TreeGrafter"/>
</dbReference>
<dbReference type="Pfam" id="PF02635">
    <property type="entry name" value="DsrE"/>
    <property type="match status" value="1"/>
</dbReference>
<dbReference type="GO" id="GO:0002143">
    <property type="term" value="P:tRNA wobble position uridine thiolation"/>
    <property type="evidence" value="ECO:0007669"/>
    <property type="project" value="TreeGrafter"/>
</dbReference>
<keyword evidence="4" id="KW-0808">Transferase</keyword>
<dbReference type="EMBL" id="CP022011">
    <property type="protein sequence ID" value="QDJ14197.1"/>
    <property type="molecule type" value="Genomic_DNA"/>
</dbReference>
<dbReference type="Proteomes" id="UP000955338">
    <property type="component" value="Chromosome"/>
</dbReference>
<evidence type="ECO:0000313" key="6">
    <source>
        <dbReference type="Proteomes" id="UP000955338"/>
    </source>
</evidence>
<dbReference type="InterPro" id="IPR027396">
    <property type="entry name" value="DsrEFH-like"/>
</dbReference>
<accession>A0A8E3MBT9</accession>
<protein>
    <submittedName>
        <fullName evidence="5">Sulfurtransferase complex subunit TusD</fullName>
    </submittedName>
</protein>
<evidence type="ECO:0000256" key="4">
    <source>
        <dbReference type="ARBA" id="ARBA00022679"/>
    </source>
</evidence>
<dbReference type="InterPro" id="IPR017463">
    <property type="entry name" value="Sulphur_relay_TusD/DsrE"/>
</dbReference>